<dbReference type="CDD" id="cd08435">
    <property type="entry name" value="PBP2_GbpR"/>
    <property type="match status" value="1"/>
</dbReference>
<dbReference type="GO" id="GO:0003677">
    <property type="term" value="F:DNA binding"/>
    <property type="evidence" value="ECO:0007669"/>
    <property type="project" value="UniProtKB-KW"/>
</dbReference>
<keyword evidence="3 6" id="KW-0238">DNA-binding</keyword>
<accession>A0AAW8CUN1</accession>
<dbReference type="GO" id="GO:0005829">
    <property type="term" value="C:cytosol"/>
    <property type="evidence" value="ECO:0007669"/>
    <property type="project" value="TreeGrafter"/>
</dbReference>
<dbReference type="Pfam" id="PF03466">
    <property type="entry name" value="LysR_substrate"/>
    <property type="match status" value="1"/>
</dbReference>
<dbReference type="EMBL" id="JAUSRD010000011">
    <property type="protein sequence ID" value="MDP9895138.1"/>
    <property type="molecule type" value="Genomic_DNA"/>
</dbReference>
<dbReference type="Gene3D" id="1.10.10.10">
    <property type="entry name" value="Winged helix-like DNA-binding domain superfamily/Winged helix DNA-binding domain"/>
    <property type="match status" value="1"/>
</dbReference>
<dbReference type="SUPFAM" id="SSF46785">
    <property type="entry name" value="Winged helix' DNA-binding domain"/>
    <property type="match status" value="1"/>
</dbReference>
<dbReference type="PANTHER" id="PTHR30419:SF8">
    <property type="entry name" value="NITROGEN ASSIMILATION TRANSCRIPTIONAL ACTIVATOR-RELATED"/>
    <property type="match status" value="1"/>
</dbReference>
<dbReference type="InterPro" id="IPR037405">
    <property type="entry name" value="GbpR_PBP2"/>
</dbReference>
<proteinExistence type="inferred from homology"/>
<comment type="similarity">
    <text evidence="1">Belongs to the LysR transcriptional regulatory family.</text>
</comment>
<reference evidence="6" key="1">
    <citation type="submission" date="2023-07" db="EMBL/GenBank/DDBJ databases">
        <title>Sorghum-associated microbial communities from plants grown in Nebraska, USA.</title>
        <authorList>
            <person name="Schachtman D."/>
        </authorList>
    </citation>
    <scope>NUCLEOTIDE SEQUENCE</scope>
    <source>
        <strain evidence="6">DS3754</strain>
    </source>
</reference>
<evidence type="ECO:0000256" key="4">
    <source>
        <dbReference type="ARBA" id="ARBA00023163"/>
    </source>
</evidence>
<protein>
    <submittedName>
        <fullName evidence="6">DNA-binding transcriptional LysR family regulator</fullName>
    </submittedName>
</protein>
<keyword evidence="2" id="KW-0805">Transcription regulation</keyword>
<evidence type="ECO:0000256" key="2">
    <source>
        <dbReference type="ARBA" id="ARBA00023015"/>
    </source>
</evidence>
<dbReference type="SUPFAM" id="SSF53850">
    <property type="entry name" value="Periplasmic binding protein-like II"/>
    <property type="match status" value="1"/>
</dbReference>
<dbReference type="Gene3D" id="3.40.190.290">
    <property type="match status" value="1"/>
</dbReference>
<dbReference type="InterPro" id="IPR005119">
    <property type="entry name" value="LysR_subst-bd"/>
</dbReference>
<dbReference type="AlphaFoldDB" id="A0AAW8CUN1"/>
<dbReference type="InterPro" id="IPR000847">
    <property type="entry name" value="LysR_HTH_N"/>
</dbReference>
<evidence type="ECO:0000313" key="6">
    <source>
        <dbReference type="EMBL" id="MDP9895138.1"/>
    </source>
</evidence>
<dbReference type="PANTHER" id="PTHR30419">
    <property type="entry name" value="HTH-TYPE TRANSCRIPTIONAL REGULATOR YBHD"/>
    <property type="match status" value="1"/>
</dbReference>
<organism evidence="6 7">
    <name type="scientific">Variovorax boronicumulans</name>
    <dbReference type="NCBI Taxonomy" id="436515"/>
    <lineage>
        <taxon>Bacteria</taxon>
        <taxon>Pseudomonadati</taxon>
        <taxon>Pseudomonadota</taxon>
        <taxon>Betaproteobacteria</taxon>
        <taxon>Burkholderiales</taxon>
        <taxon>Comamonadaceae</taxon>
        <taxon>Variovorax</taxon>
    </lineage>
</organism>
<keyword evidence="4" id="KW-0804">Transcription</keyword>
<evidence type="ECO:0000256" key="1">
    <source>
        <dbReference type="ARBA" id="ARBA00009437"/>
    </source>
</evidence>
<comment type="caution">
    <text evidence="6">The sequence shown here is derived from an EMBL/GenBank/DDBJ whole genome shotgun (WGS) entry which is preliminary data.</text>
</comment>
<dbReference type="PROSITE" id="PS50931">
    <property type="entry name" value="HTH_LYSR"/>
    <property type="match status" value="1"/>
</dbReference>
<dbReference type="RefSeq" id="WP_306880193.1">
    <property type="nucleotide sequence ID" value="NZ_JAUSRD010000011.1"/>
</dbReference>
<dbReference type="PRINTS" id="PR00039">
    <property type="entry name" value="HTHLYSR"/>
</dbReference>
<dbReference type="Proteomes" id="UP001242045">
    <property type="component" value="Unassembled WGS sequence"/>
</dbReference>
<dbReference type="GO" id="GO:0003700">
    <property type="term" value="F:DNA-binding transcription factor activity"/>
    <property type="evidence" value="ECO:0007669"/>
    <property type="project" value="InterPro"/>
</dbReference>
<gene>
    <name evidence="6" type="ORF">J2W31_004263</name>
</gene>
<evidence type="ECO:0000313" key="7">
    <source>
        <dbReference type="Proteomes" id="UP001242045"/>
    </source>
</evidence>
<dbReference type="InterPro" id="IPR036388">
    <property type="entry name" value="WH-like_DNA-bd_sf"/>
</dbReference>
<dbReference type="InterPro" id="IPR050950">
    <property type="entry name" value="HTH-type_LysR_regulators"/>
</dbReference>
<feature type="domain" description="HTH lysR-type" evidence="5">
    <location>
        <begin position="17"/>
        <end position="74"/>
    </location>
</feature>
<evidence type="ECO:0000256" key="3">
    <source>
        <dbReference type="ARBA" id="ARBA00023125"/>
    </source>
</evidence>
<dbReference type="Pfam" id="PF00126">
    <property type="entry name" value="HTH_1"/>
    <property type="match status" value="1"/>
</dbReference>
<dbReference type="InterPro" id="IPR036390">
    <property type="entry name" value="WH_DNA-bd_sf"/>
</dbReference>
<sequence length="314" mass="34039">MTDATQGLSDTSLMLHVRPRQLLLLARLDAHRHLGRAAEAMNISQPAATKLLQQLEDSLGEKLFERLARGMEPTPYGEILIRYARRVLSDFGTAREEMLALRSGLSGALRVGSVPGAVPELLAPALVEYHRRHPQVAVSVVVETSDVMQAQLEQGDVDLVLGRLTDSHDEAKYASVPLLGESQVAVVRAAHPVFERSAPVTLAEMAGWSWVLQPPGSPQRGRFEAAMREAGIQARLDIIETASPIAITALLENSDMAAVMPASQADHYARLGVLRTVPVELPVRVPPICLITREDRALSPAAAQFRRQLLGGGT</sequence>
<evidence type="ECO:0000259" key="5">
    <source>
        <dbReference type="PROSITE" id="PS50931"/>
    </source>
</evidence>
<name>A0AAW8CUN1_9BURK</name>